<proteinExistence type="predicted"/>
<sequence>MARGWLLLGQVSFSFFATSPITFVIFNLSNEKGTLMTWDTKLYSYYRRLDELPQMQRGWSAAEKKNV</sequence>
<evidence type="ECO:0000313" key="1">
    <source>
        <dbReference type="EMBL" id="ENN79664.1"/>
    </source>
</evidence>
<protein>
    <submittedName>
        <fullName evidence="1">Uncharacterized protein</fullName>
    </submittedName>
</protein>
<dbReference type="AlphaFoldDB" id="N6TGW9"/>
<feature type="non-terminal residue" evidence="1">
    <location>
        <position position="1"/>
    </location>
</feature>
<dbReference type="EMBL" id="KB740666">
    <property type="protein sequence ID" value="ENN79664.1"/>
    <property type="molecule type" value="Genomic_DNA"/>
</dbReference>
<organism evidence="1">
    <name type="scientific">Dendroctonus ponderosae</name>
    <name type="common">Mountain pine beetle</name>
    <dbReference type="NCBI Taxonomy" id="77166"/>
    <lineage>
        <taxon>Eukaryota</taxon>
        <taxon>Metazoa</taxon>
        <taxon>Ecdysozoa</taxon>
        <taxon>Arthropoda</taxon>
        <taxon>Hexapoda</taxon>
        <taxon>Insecta</taxon>
        <taxon>Pterygota</taxon>
        <taxon>Neoptera</taxon>
        <taxon>Endopterygota</taxon>
        <taxon>Coleoptera</taxon>
        <taxon>Polyphaga</taxon>
        <taxon>Cucujiformia</taxon>
        <taxon>Curculionidae</taxon>
        <taxon>Scolytinae</taxon>
        <taxon>Dendroctonus</taxon>
    </lineage>
</organism>
<gene>
    <name evidence="1" type="ORF">YQE_03898</name>
</gene>
<reference evidence="1" key="1">
    <citation type="journal article" date="2013" name="Genome Biol.">
        <title>Draft genome of the mountain pine beetle, Dendroctonus ponderosae Hopkins, a major forest pest.</title>
        <authorList>
            <person name="Keeling C.I."/>
            <person name="Yuen M.M."/>
            <person name="Liao N.Y."/>
            <person name="Docking T.R."/>
            <person name="Chan S.K."/>
            <person name="Taylor G.A."/>
            <person name="Palmquist D.L."/>
            <person name="Jackman S.D."/>
            <person name="Nguyen A."/>
            <person name="Li M."/>
            <person name="Henderson H."/>
            <person name="Janes J.K."/>
            <person name="Zhao Y."/>
            <person name="Pandoh P."/>
            <person name="Moore R."/>
            <person name="Sperling F.A."/>
            <person name="Huber D.P."/>
            <person name="Birol I."/>
            <person name="Jones S.J."/>
            <person name="Bohlmann J."/>
        </authorList>
    </citation>
    <scope>NUCLEOTIDE SEQUENCE</scope>
</reference>
<dbReference type="HOGENOM" id="CLU_2815073_0_0_1"/>
<accession>N6TGW9</accession>
<name>N6TGW9_DENPD</name>